<dbReference type="AlphaFoldDB" id="A0A1J5PD30"/>
<accession>A0A1J5PD30</accession>
<name>A0A1J5PD30_9ZZZZ</name>
<sequence length="48" mass="5209">MFPTLNASEATTKNQPPDIDIIMFQISAGIANGTSSFQNRIQGPSLRE</sequence>
<comment type="caution">
    <text evidence="1">The sequence shown here is derived from an EMBL/GenBank/DDBJ whole genome shotgun (WGS) entry which is preliminary data.</text>
</comment>
<dbReference type="EMBL" id="MLJW01004665">
    <property type="protein sequence ID" value="OIQ69545.1"/>
    <property type="molecule type" value="Genomic_DNA"/>
</dbReference>
<gene>
    <name evidence="1" type="ORF">GALL_488520</name>
</gene>
<reference evidence="1" key="1">
    <citation type="submission" date="2016-10" db="EMBL/GenBank/DDBJ databases">
        <title>Sequence of Gallionella enrichment culture.</title>
        <authorList>
            <person name="Poehlein A."/>
            <person name="Muehling M."/>
            <person name="Daniel R."/>
        </authorList>
    </citation>
    <scope>NUCLEOTIDE SEQUENCE</scope>
</reference>
<proteinExistence type="predicted"/>
<protein>
    <submittedName>
        <fullName evidence="1">Uncharacterized protein</fullName>
    </submittedName>
</protein>
<organism evidence="1">
    <name type="scientific">mine drainage metagenome</name>
    <dbReference type="NCBI Taxonomy" id="410659"/>
    <lineage>
        <taxon>unclassified sequences</taxon>
        <taxon>metagenomes</taxon>
        <taxon>ecological metagenomes</taxon>
    </lineage>
</organism>
<evidence type="ECO:0000313" key="1">
    <source>
        <dbReference type="EMBL" id="OIQ69545.1"/>
    </source>
</evidence>